<sequence>MEFQGQSIRMTMEDGLARVTLCQADRGNPIDATLGAELLELSGILMTAPGVRAVLLTAEGRFFSVGGDLNSFKDRIDELPRLVLDWTSDFHTALSRLRRMDAPIVCAVEGGVAGGAVSMMAFADVIHAADSVRFTAAFPAIGFCADSGTTVSLSERMGIARARRFILCNETISAGEAQAAGLVDHLHPLPEVRAAAEATARRLAQGPTRAYGMIKRCFSGALGRSLDEQLELEAVSLSQAAGFADAREGITAFVQKRKADFTGS</sequence>
<proteinExistence type="inferred from homology"/>
<dbReference type="InterPro" id="IPR029045">
    <property type="entry name" value="ClpP/crotonase-like_dom_sf"/>
</dbReference>
<evidence type="ECO:0000313" key="2">
    <source>
        <dbReference type="EMBL" id="SHM61256.1"/>
    </source>
</evidence>
<dbReference type="Pfam" id="PF00378">
    <property type="entry name" value="ECH_1"/>
    <property type="match status" value="1"/>
</dbReference>
<dbReference type="AlphaFoldDB" id="A0A1M7K7M4"/>
<keyword evidence="3" id="KW-1185">Reference proteome</keyword>
<dbReference type="InterPro" id="IPR001753">
    <property type="entry name" value="Enoyl-CoA_hydra/iso"/>
</dbReference>
<reference evidence="3" key="1">
    <citation type="submission" date="2016-11" db="EMBL/GenBank/DDBJ databases">
        <authorList>
            <person name="Varghese N."/>
            <person name="Submissions S."/>
        </authorList>
    </citation>
    <scope>NUCLEOTIDE SEQUENCE [LARGE SCALE GENOMIC DNA]</scope>
    <source>
        <strain evidence="3">DSM 6637</strain>
    </source>
</reference>
<evidence type="ECO:0000313" key="3">
    <source>
        <dbReference type="Proteomes" id="UP000184444"/>
    </source>
</evidence>
<dbReference type="PANTHER" id="PTHR42964:SF1">
    <property type="entry name" value="POLYKETIDE BIOSYNTHESIS ENOYL-COA HYDRATASE PKSH-RELATED"/>
    <property type="match status" value="1"/>
</dbReference>
<dbReference type="SUPFAM" id="SSF52096">
    <property type="entry name" value="ClpP/crotonase"/>
    <property type="match status" value="1"/>
</dbReference>
<dbReference type="InterPro" id="IPR051683">
    <property type="entry name" value="Enoyl-CoA_Hydratase/Isomerase"/>
</dbReference>
<accession>A0A1M7K7M4</accession>
<dbReference type="GO" id="GO:0016853">
    <property type="term" value="F:isomerase activity"/>
    <property type="evidence" value="ECO:0007669"/>
    <property type="project" value="UniProtKB-KW"/>
</dbReference>
<name>A0A1M7K7M4_9RHOB</name>
<dbReference type="CDD" id="cd06558">
    <property type="entry name" value="crotonase-like"/>
    <property type="match status" value="1"/>
</dbReference>
<dbReference type="RefSeq" id="WP_073068847.1">
    <property type="nucleotide sequence ID" value="NZ_FRCK01000019.1"/>
</dbReference>
<keyword evidence="2" id="KW-0413">Isomerase</keyword>
<gene>
    <name evidence="2" type="ORF">SAMN05444389_1192</name>
</gene>
<protein>
    <submittedName>
        <fullName evidence="2">2-(1,2-epoxy-1,2-dihydrophenyl)acetyl-CoA isomerase</fullName>
    </submittedName>
</protein>
<dbReference type="Gene3D" id="3.90.226.10">
    <property type="entry name" value="2-enoyl-CoA Hydratase, Chain A, domain 1"/>
    <property type="match status" value="1"/>
</dbReference>
<dbReference type="OrthoDB" id="9781757at2"/>
<evidence type="ECO:0000256" key="1">
    <source>
        <dbReference type="ARBA" id="ARBA00005254"/>
    </source>
</evidence>
<comment type="similarity">
    <text evidence="1">Belongs to the enoyl-CoA hydratase/isomerase family.</text>
</comment>
<dbReference type="STRING" id="53463.SAMN05444389_1192"/>
<dbReference type="InterPro" id="IPR014748">
    <property type="entry name" value="Enoyl-CoA_hydra_C"/>
</dbReference>
<dbReference type="PANTHER" id="PTHR42964">
    <property type="entry name" value="ENOYL-COA HYDRATASE"/>
    <property type="match status" value="1"/>
</dbReference>
<organism evidence="2 3">
    <name type="scientific">Paracoccus solventivorans</name>
    <dbReference type="NCBI Taxonomy" id="53463"/>
    <lineage>
        <taxon>Bacteria</taxon>
        <taxon>Pseudomonadati</taxon>
        <taxon>Pseudomonadota</taxon>
        <taxon>Alphaproteobacteria</taxon>
        <taxon>Rhodobacterales</taxon>
        <taxon>Paracoccaceae</taxon>
        <taxon>Paracoccus</taxon>
    </lineage>
</organism>
<dbReference type="Gene3D" id="1.10.12.10">
    <property type="entry name" value="Lyase 2-enoyl-coa Hydratase, Chain A, domain 2"/>
    <property type="match status" value="1"/>
</dbReference>
<dbReference type="EMBL" id="FRCK01000019">
    <property type="protein sequence ID" value="SHM61256.1"/>
    <property type="molecule type" value="Genomic_DNA"/>
</dbReference>
<dbReference type="Proteomes" id="UP000184444">
    <property type="component" value="Unassembled WGS sequence"/>
</dbReference>